<sequence length="216" mass="24728">MMNGNRLYVQYGSGPYTAPAGWKNFDASPTLRLQQLPVIGKLLRKRMHVAFHPDALLGDILKGLPGIAENSCDGVYCCHVLEHLSYEDCITAIRNTYRILKPGGIFRCVLPDLECAAWKYIDNLRSNDPEANVKFMEETLLGRQQRVRGIRQLIQTAFGNKEHQYMWDHVSLTHQLQQAGFRQVRRCAFNDAADEMFNRVEEEIRFQNAVALEATK</sequence>
<dbReference type="InterPro" id="IPR013216">
    <property type="entry name" value="Methyltransf_11"/>
</dbReference>
<dbReference type="SUPFAM" id="SSF53335">
    <property type="entry name" value="S-adenosyl-L-methionine-dependent methyltransferases"/>
    <property type="match status" value="1"/>
</dbReference>
<organism evidence="2 3">
    <name type="scientific">Chitinophaga rupis</name>
    <dbReference type="NCBI Taxonomy" id="573321"/>
    <lineage>
        <taxon>Bacteria</taxon>
        <taxon>Pseudomonadati</taxon>
        <taxon>Bacteroidota</taxon>
        <taxon>Chitinophagia</taxon>
        <taxon>Chitinophagales</taxon>
        <taxon>Chitinophagaceae</taxon>
        <taxon>Chitinophaga</taxon>
    </lineage>
</organism>
<feature type="domain" description="Methyltransferase type 11" evidence="1">
    <location>
        <begin position="53"/>
        <end position="107"/>
    </location>
</feature>
<reference evidence="2 3" key="1">
    <citation type="submission" date="2016-10" db="EMBL/GenBank/DDBJ databases">
        <authorList>
            <person name="de Groot N.N."/>
        </authorList>
    </citation>
    <scope>NUCLEOTIDE SEQUENCE [LARGE SCALE GENOMIC DNA]</scope>
    <source>
        <strain evidence="2 3">DSM 21039</strain>
    </source>
</reference>
<protein>
    <submittedName>
        <fullName evidence="2">Predicted SAM-depedendent methyltransferase</fullName>
    </submittedName>
</protein>
<dbReference type="Proteomes" id="UP000198984">
    <property type="component" value="Unassembled WGS sequence"/>
</dbReference>
<dbReference type="InterPro" id="IPR029063">
    <property type="entry name" value="SAM-dependent_MTases_sf"/>
</dbReference>
<keyword evidence="2" id="KW-0808">Transferase</keyword>
<name>A0A1H7Y8K9_9BACT</name>
<evidence type="ECO:0000259" key="1">
    <source>
        <dbReference type="Pfam" id="PF08241"/>
    </source>
</evidence>
<dbReference type="CDD" id="cd02440">
    <property type="entry name" value="AdoMet_MTases"/>
    <property type="match status" value="1"/>
</dbReference>
<dbReference type="RefSeq" id="WP_238386616.1">
    <property type="nucleotide sequence ID" value="NZ_FOBB01000004.1"/>
</dbReference>
<evidence type="ECO:0000313" key="3">
    <source>
        <dbReference type="Proteomes" id="UP000198984"/>
    </source>
</evidence>
<dbReference type="GO" id="GO:0008757">
    <property type="term" value="F:S-adenosylmethionine-dependent methyltransferase activity"/>
    <property type="evidence" value="ECO:0007669"/>
    <property type="project" value="InterPro"/>
</dbReference>
<dbReference type="STRING" id="573321.SAMN04488505_104354"/>
<evidence type="ECO:0000313" key="2">
    <source>
        <dbReference type="EMBL" id="SEM42275.1"/>
    </source>
</evidence>
<keyword evidence="2" id="KW-0489">Methyltransferase</keyword>
<accession>A0A1H7Y8K9</accession>
<dbReference type="GO" id="GO:0032259">
    <property type="term" value="P:methylation"/>
    <property type="evidence" value="ECO:0007669"/>
    <property type="project" value="UniProtKB-KW"/>
</dbReference>
<keyword evidence="3" id="KW-1185">Reference proteome</keyword>
<dbReference type="EMBL" id="FOBB01000004">
    <property type="protein sequence ID" value="SEM42275.1"/>
    <property type="molecule type" value="Genomic_DNA"/>
</dbReference>
<proteinExistence type="predicted"/>
<dbReference type="AlphaFoldDB" id="A0A1H7Y8K9"/>
<dbReference type="Pfam" id="PF08241">
    <property type="entry name" value="Methyltransf_11"/>
    <property type="match status" value="1"/>
</dbReference>
<dbReference type="Gene3D" id="3.40.50.150">
    <property type="entry name" value="Vaccinia Virus protein VP39"/>
    <property type="match status" value="1"/>
</dbReference>
<gene>
    <name evidence="2" type="ORF">SAMN04488505_104354</name>
</gene>